<dbReference type="InterPro" id="IPR003953">
    <property type="entry name" value="FAD-dep_OxRdtase_2_FAD-bd"/>
</dbReference>
<comment type="caution">
    <text evidence="6">The sequence shown here is derived from an EMBL/GenBank/DDBJ whole genome shotgun (WGS) entry which is preliminary data.</text>
</comment>
<keyword evidence="4" id="KW-0560">Oxidoreductase</keyword>
<feature type="domain" description="FAD-dependent oxidoreductase 2 FAD-binding" evidence="5">
    <location>
        <begin position="6"/>
        <end position="481"/>
    </location>
</feature>
<reference evidence="6" key="1">
    <citation type="submission" date="2023-06" db="EMBL/GenBank/DDBJ databases">
        <title>Draft genome sequence of Nocardioides sp. SOB77.</title>
        <authorList>
            <person name="Zhang G."/>
        </authorList>
    </citation>
    <scope>NUCLEOTIDE SEQUENCE</scope>
    <source>
        <strain evidence="6">SOB77</strain>
    </source>
</reference>
<dbReference type="PANTHER" id="PTHR43400">
    <property type="entry name" value="FUMARATE REDUCTASE"/>
    <property type="match status" value="1"/>
</dbReference>
<dbReference type="Gene3D" id="3.50.50.60">
    <property type="entry name" value="FAD/NAD(P)-binding domain"/>
    <property type="match status" value="2"/>
</dbReference>
<proteinExistence type="predicted"/>
<protein>
    <submittedName>
        <fullName evidence="6">FAD-dependent oxidoreductase</fullName>
    </submittedName>
</protein>
<dbReference type="Proteomes" id="UP001168620">
    <property type="component" value="Unassembled WGS sequence"/>
</dbReference>
<evidence type="ECO:0000313" key="6">
    <source>
        <dbReference type="EMBL" id="MDN4172162.1"/>
    </source>
</evidence>
<evidence type="ECO:0000313" key="7">
    <source>
        <dbReference type="Proteomes" id="UP001168620"/>
    </source>
</evidence>
<accession>A0ABT8FBU4</accession>
<dbReference type="SUPFAM" id="SSF51905">
    <property type="entry name" value="FAD/NAD(P)-binding domain"/>
    <property type="match status" value="1"/>
</dbReference>
<dbReference type="PANTHER" id="PTHR43400:SF10">
    <property type="entry name" value="3-OXOSTEROID 1-DEHYDROGENASE"/>
    <property type="match status" value="1"/>
</dbReference>
<gene>
    <name evidence="6" type="ORF">QWY28_04335</name>
</gene>
<dbReference type="EMBL" id="JAUHJQ010000001">
    <property type="protein sequence ID" value="MDN4172162.1"/>
    <property type="molecule type" value="Genomic_DNA"/>
</dbReference>
<keyword evidence="2" id="KW-0285">Flavoprotein</keyword>
<name>A0ABT8FBU4_9ACTN</name>
<organism evidence="6 7">
    <name type="scientific">Nocardioides oceani</name>
    <dbReference type="NCBI Taxonomy" id="3058369"/>
    <lineage>
        <taxon>Bacteria</taxon>
        <taxon>Bacillati</taxon>
        <taxon>Actinomycetota</taxon>
        <taxon>Actinomycetes</taxon>
        <taxon>Propionibacteriales</taxon>
        <taxon>Nocardioidaceae</taxon>
        <taxon>Nocardioides</taxon>
    </lineage>
</organism>
<dbReference type="Pfam" id="PF00890">
    <property type="entry name" value="FAD_binding_2"/>
    <property type="match status" value="1"/>
</dbReference>
<evidence type="ECO:0000256" key="2">
    <source>
        <dbReference type="ARBA" id="ARBA00022630"/>
    </source>
</evidence>
<dbReference type="RefSeq" id="WP_300951076.1">
    <property type="nucleotide sequence ID" value="NZ_JAUHJQ010000001.1"/>
</dbReference>
<evidence type="ECO:0000256" key="4">
    <source>
        <dbReference type="ARBA" id="ARBA00023002"/>
    </source>
</evidence>
<keyword evidence="7" id="KW-1185">Reference proteome</keyword>
<dbReference type="SUPFAM" id="SSF56425">
    <property type="entry name" value="Succinate dehydrogenase/fumarate reductase flavoprotein, catalytic domain"/>
    <property type="match status" value="1"/>
</dbReference>
<evidence type="ECO:0000256" key="1">
    <source>
        <dbReference type="ARBA" id="ARBA00001974"/>
    </source>
</evidence>
<dbReference type="InterPro" id="IPR050315">
    <property type="entry name" value="FAD-oxidoreductase_2"/>
</dbReference>
<sequence length="510" mass="52676">MTQEYDVVVVGSGAGAMAAAVLAARAGVRVVVLEKTDRLGGTSAYSGAACWLPGSAVQQRAGVPDSTASARTYLASLLGEEEAERREAFLEAAPRVVAALEEDPAIRFEWQAFPDYFDRPGRVPGGRSFVPTPLPAEEIGALADLVRPAVDRDRAGLGHAAGPLGQGRALIGRMLLALDRSGHGEVVTGADVGALVEEDGRVVGVEAVVDGERRRYTGRHGVVLGCGGFERDADARARHGVPGDAAWTMAPAGSNTGDALEAAVRLGAATTLMDEGWWCPGIAMPDGSASFTLGFRGGLVVDSRGRRYANESLPYDQFGRQMAADPVRLPSYVVFDGRSGGRLPAISLPGGTPEEHLAAGTWHRADTLAGLAELVGLPVAELTASVARFNDLAAAGEDTDLGRGRDEYDRYFADPVLVPVTEPPFTAARLVLSDLGTKGGLVTDAEARVLDGEGRPLPGLYAVGNASASLTGRVYPGPGAPIGTAMAFALRAVEDLRTGAGLSAAAAGAC</sequence>
<evidence type="ECO:0000259" key="5">
    <source>
        <dbReference type="Pfam" id="PF00890"/>
    </source>
</evidence>
<dbReference type="InterPro" id="IPR027477">
    <property type="entry name" value="Succ_DH/fumarate_Rdtase_cat_sf"/>
</dbReference>
<dbReference type="InterPro" id="IPR036188">
    <property type="entry name" value="FAD/NAD-bd_sf"/>
</dbReference>
<evidence type="ECO:0000256" key="3">
    <source>
        <dbReference type="ARBA" id="ARBA00022827"/>
    </source>
</evidence>
<comment type="cofactor">
    <cofactor evidence="1">
        <name>FAD</name>
        <dbReference type="ChEBI" id="CHEBI:57692"/>
    </cofactor>
</comment>
<keyword evidence="3" id="KW-0274">FAD</keyword>